<sequence>MPRDICMFMRLSLSLFLIHSFPPTSSLRDADYSIPGYGERTHTRTFLDGRWQVNNQFQQQRWLITQSEASPTNTHT</sequence>
<organism evidence="2 3">
    <name type="scientific">Cirrhinus molitorella</name>
    <name type="common">mud carp</name>
    <dbReference type="NCBI Taxonomy" id="172907"/>
    <lineage>
        <taxon>Eukaryota</taxon>
        <taxon>Metazoa</taxon>
        <taxon>Chordata</taxon>
        <taxon>Craniata</taxon>
        <taxon>Vertebrata</taxon>
        <taxon>Euteleostomi</taxon>
        <taxon>Actinopterygii</taxon>
        <taxon>Neopterygii</taxon>
        <taxon>Teleostei</taxon>
        <taxon>Ostariophysi</taxon>
        <taxon>Cypriniformes</taxon>
        <taxon>Cyprinidae</taxon>
        <taxon>Labeoninae</taxon>
        <taxon>Labeonini</taxon>
        <taxon>Cirrhinus</taxon>
    </lineage>
</organism>
<evidence type="ECO:0000313" key="2">
    <source>
        <dbReference type="EMBL" id="KAL1263149.1"/>
    </source>
</evidence>
<gene>
    <name evidence="2" type="ORF">QQF64_005888</name>
</gene>
<feature type="chain" id="PRO_5046499867" description="Secreted protein" evidence="1">
    <location>
        <begin position="27"/>
        <end position="76"/>
    </location>
</feature>
<keyword evidence="3" id="KW-1185">Reference proteome</keyword>
<protein>
    <recommendedName>
        <fullName evidence="4">Secreted protein</fullName>
    </recommendedName>
</protein>
<evidence type="ECO:0000313" key="3">
    <source>
        <dbReference type="Proteomes" id="UP001558613"/>
    </source>
</evidence>
<evidence type="ECO:0008006" key="4">
    <source>
        <dbReference type="Google" id="ProtNLM"/>
    </source>
</evidence>
<proteinExistence type="predicted"/>
<dbReference type="EMBL" id="JAYMGO010000013">
    <property type="protein sequence ID" value="KAL1263149.1"/>
    <property type="molecule type" value="Genomic_DNA"/>
</dbReference>
<name>A0ABR3MDF1_9TELE</name>
<feature type="signal peptide" evidence="1">
    <location>
        <begin position="1"/>
        <end position="26"/>
    </location>
</feature>
<accession>A0ABR3MDF1</accession>
<dbReference type="Proteomes" id="UP001558613">
    <property type="component" value="Unassembled WGS sequence"/>
</dbReference>
<keyword evidence="1" id="KW-0732">Signal</keyword>
<reference evidence="2 3" key="1">
    <citation type="submission" date="2023-09" db="EMBL/GenBank/DDBJ databases">
        <authorList>
            <person name="Wang M."/>
        </authorList>
    </citation>
    <scope>NUCLEOTIDE SEQUENCE [LARGE SCALE GENOMIC DNA]</scope>
    <source>
        <strain evidence="2">GT-2023</strain>
        <tissue evidence="2">Liver</tissue>
    </source>
</reference>
<evidence type="ECO:0000256" key="1">
    <source>
        <dbReference type="SAM" id="SignalP"/>
    </source>
</evidence>
<comment type="caution">
    <text evidence="2">The sequence shown here is derived from an EMBL/GenBank/DDBJ whole genome shotgun (WGS) entry which is preliminary data.</text>
</comment>